<keyword evidence="2" id="KW-1185">Reference proteome</keyword>
<accession>A0ABV8PX19</accession>
<dbReference type="Proteomes" id="UP001595906">
    <property type="component" value="Unassembled WGS sequence"/>
</dbReference>
<gene>
    <name evidence="1" type="ORF">ACFOW1_08535</name>
</gene>
<dbReference type="RefSeq" id="WP_379013587.1">
    <property type="nucleotide sequence ID" value="NZ_JBHSDC010000012.1"/>
</dbReference>
<name>A0ABV8PX19_9BACT</name>
<organism evidence="1 2">
    <name type="scientific">Parasediminibacterium paludis</name>
    <dbReference type="NCBI Taxonomy" id="908966"/>
    <lineage>
        <taxon>Bacteria</taxon>
        <taxon>Pseudomonadati</taxon>
        <taxon>Bacteroidota</taxon>
        <taxon>Chitinophagia</taxon>
        <taxon>Chitinophagales</taxon>
        <taxon>Chitinophagaceae</taxon>
        <taxon>Parasediminibacterium</taxon>
    </lineage>
</organism>
<reference evidence="2" key="1">
    <citation type="journal article" date="2019" name="Int. J. Syst. Evol. Microbiol.">
        <title>The Global Catalogue of Microorganisms (GCM) 10K type strain sequencing project: providing services to taxonomists for standard genome sequencing and annotation.</title>
        <authorList>
            <consortium name="The Broad Institute Genomics Platform"/>
            <consortium name="The Broad Institute Genome Sequencing Center for Infectious Disease"/>
            <person name="Wu L."/>
            <person name="Ma J."/>
        </authorList>
    </citation>
    <scope>NUCLEOTIDE SEQUENCE [LARGE SCALE GENOMIC DNA]</scope>
    <source>
        <strain evidence="2">CECT 8010</strain>
    </source>
</reference>
<proteinExistence type="predicted"/>
<dbReference type="EMBL" id="JBHSDC010000012">
    <property type="protein sequence ID" value="MFC4231936.1"/>
    <property type="molecule type" value="Genomic_DNA"/>
</dbReference>
<evidence type="ECO:0000313" key="2">
    <source>
        <dbReference type="Proteomes" id="UP001595906"/>
    </source>
</evidence>
<sequence>MEKFSVLYAQVIQFWMKISGFTIIKNAVQNDYPIVEAITSILPVVDEMVVLIGDCNDATEALIQSIDSGKIKIFHSVWDKNLRSGGTVLAVETNKAFDLIDPESTWAFYIQGDEAVHEKYHQTILDACQLYKDDQRVEGLLFKYLHFYGTYDYVGDSRTWYSHEVRIIRNDKKIQSYKDAQGFRIGDTKIKVKAIDAYIYHYGWVKSPEQMMKKQKDVSRFWHDDESLKKNHARPDYYDFNEYDSLEKFTGTHPSVMANRLAQKNWQVELDITKKQFSFKDKFLYYFEKLTGIRPFDFRNYKVIR</sequence>
<evidence type="ECO:0000313" key="1">
    <source>
        <dbReference type="EMBL" id="MFC4231936.1"/>
    </source>
</evidence>
<comment type="caution">
    <text evidence="1">The sequence shown here is derived from an EMBL/GenBank/DDBJ whole genome shotgun (WGS) entry which is preliminary data.</text>
</comment>
<protein>
    <submittedName>
        <fullName evidence="1">Glycosyltransferase family 2 protein</fullName>
    </submittedName>
</protein>